<name>A0ABU3BNG0_9BACT</name>
<evidence type="ECO:0000256" key="2">
    <source>
        <dbReference type="SAM" id="Phobius"/>
    </source>
</evidence>
<evidence type="ECO:0000313" key="3">
    <source>
        <dbReference type="EMBL" id="MDT0630840.1"/>
    </source>
</evidence>
<dbReference type="RefSeq" id="WP_311662176.1">
    <property type="nucleotide sequence ID" value="NZ_JAVRHT010000005.1"/>
</dbReference>
<feature type="transmembrane region" description="Helical" evidence="2">
    <location>
        <begin position="21"/>
        <end position="40"/>
    </location>
</feature>
<dbReference type="EMBL" id="JAVRHT010000005">
    <property type="protein sequence ID" value="MDT0630840.1"/>
    <property type="molecule type" value="Genomic_DNA"/>
</dbReference>
<evidence type="ECO:0000313" key="4">
    <source>
        <dbReference type="Proteomes" id="UP001267426"/>
    </source>
</evidence>
<evidence type="ECO:0000256" key="1">
    <source>
        <dbReference type="SAM" id="MobiDB-lite"/>
    </source>
</evidence>
<keyword evidence="2" id="KW-0472">Membrane</keyword>
<keyword evidence="4" id="KW-1185">Reference proteome</keyword>
<feature type="compositionally biased region" description="Low complexity" evidence="1">
    <location>
        <begin position="55"/>
        <end position="70"/>
    </location>
</feature>
<comment type="caution">
    <text evidence="3">The sequence shown here is derived from an EMBL/GenBank/DDBJ whole genome shotgun (WGS) entry which is preliminary data.</text>
</comment>
<feature type="region of interest" description="Disordered" evidence="1">
    <location>
        <begin position="43"/>
        <end position="70"/>
    </location>
</feature>
<dbReference type="PROSITE" id="PS51257">
    <property type="entry name" value="PROKAR_LIPOPROTEIN"/>
    <property type="match status" value="1"/>
</dbReference>
<gene>
    <name evidence="3" type="ORF">RM540_03690</name>
</gene>
<keyword evidence="2" id="KW-1133">Transmembrane helix</keyword>
<dbReference type="Proteomes" id="UP001267426">
    <property type="component" value="Unassembled WGS sequence"/>
</dbReference>
<reference evidence="3 4" key="1">
    <citation type="submission" date="2023-09" db="EMBL/GenBank/DDBJ databases">
        <authorList>
            <person name="Rey-Velasco X."/>
        </authorList>
    </citation>
    <scope>NUCLEOTIDE SEQUENCE [LARGE SCALE GENOMIC DNA]</scope>
    <source>
        <strain evidence="3 4">F394</strain>
    </source>
</reference>
<protein>
    <submittedName>
        <fullName evidence="3">Uncharacterized protein</fullName>
    </submittedName>
</protein>
<proteinExistence type="predicted"/>
<sequence>MKPENQHVRTHGAARPRNLAVGCLAVLVVLLACGLLARFVRDEDADTITPPDPPAAVESVSRSVSEPVDP</sequence>
<keyword evidence="2" id="KW-0812">Transmembrane</keyword>
<accession>A0ABU3BNG0</accession>
<organism evidence="3 4">
    <name type="scientific">Rubrivirga litoralis</name>
    <dbReference type="NCBI Taxonomy" id="3075598"/>
    <lineage>
        <taxon>Bacteria</taxon>
        <taxon>Pseudomonadati</taxon>
        <taxon>Rhodothermota</taxon>
        <taxon>Rhodothermia</taxon>
        <taxon>Rhodothermales</taxon>
        <taxon>Rubricoccaceae</taxon>
        <taxon>Rubrivirga</taxon>
    </lineage>
</organism>